<feature type="signal peptide" evidence="3">
    <location>
        <begin position="1"/>
        <end position="18"/>
    </location>
</feature>
<sequence>MLTRQILVLVAGSYSAWGYALNARSIEESWATLVANVPPACTTLCTGMGELATINFSDPSTATPFCTTAVEDAFNACGACYEENAPQIFTPTILADGQTLVDQFVTICNAQGSPLPSIVIPSPTASASGSASATAAPSASTTPAPSASSSSSRPATSSTTSSRSGALGRRSNLVNVGAAGFLAVIGMIFFA</sequence>
<keyword evidence="3" id="KW-0732">Signal</keyword>
<accession>A0A0C3AKJ9</accession>
<keyword evidence="2" id="KW-0472">Membrane</keyword>
<gene>
    <name evidence="4" type="ORF">M408DRAFT_13288</name>
</gene>
<evidence type="ECO:0000313" key="4">
    <source>
        <dbReference type="EMBL" id="KIM19826.1"/>
    </source>
</evidence>
<evidence type="ECO:0000256" key="3">
    <source>
        <dbReference type="SAM" id="SignalP"/>
    </source>
</evidence>
<keyword evidence="5" id="KW-1185">Reference proteome</keyword>
<feature type="region of interest" description="Disordered" evidence="1">
    <location>
        <begin position="130"/>
        <end position="167"/>
    </location>
</feature>
<dbReference type="OrthoDB" id="3030369at2759"/>
<evidence type="ECO:0000256" key="1">
    <source>
        <dbReference type="SAM" id="MobiDB-lite"/>
    </source>
</evidence>
<dbReference type="EMBL" id="KN824534">
    <property type="protein sequence ID" value="KIM19826.1"/>
    <property type="molecule type" value="Genomic_DNA"/>
</dbReference>
<proteinExistence type="predicted"/>
<feature type="chain" id="PRO_5002172324" description="Expansin-like EG45 domain-containing protein" evidence="3">
    <location>
        <begin position="19"/>
        <end position="191"/>
    </location>
</feature>
<organism evidence="4 5">
    <name type="scientific">Serendipita vermifera MAFF 305830</name>
    <dbReference type="NCBI Taxonomy" id="933852"/>
    <lineage>
        <taxon>Eukaryota</taxon>
        <taxon>Fungi</taxon>
        <taxon>Dikarya</taxon>
        <taxon>Basidiomycota</taxon>
        <taxon>Agaricomycotina</taxon>
        <taxon>Agaricomycetes</taxon>
        <taxon>Sebacinales</taxon>
        <taxon>Serendipitaceae</taxon>
        <taxon>Serendipita</taxon>
    </lineage>
</organism>
<feature type="transmembrane region" description="Helical" evidence="2">
    <location>
        <begin position="173"/>
        <end position="190"/>
    </location>
</feature>
<dbReference type="AlphaFoldDB" id="A0A0C3AKJ9"/>
<protein>
    <recommendedName>
        <fullName evidence="6">Expansin-like EG45 domain-containing protein</fullName>
    </recommendedName>
</protein>
<keyword evidence="2" id="KW-0812">Transmembrane</keyword>
<evidence type="ECO:0000256" key="2">
    <source>
        <dbReference type="SAM" id="Phobius"/>
    </source>
</evidence>
<dbReference type="HOGENOM" id="CLU_1390997_0_0_1"/>
<evidence type="ECO:0008006" key="6">
    <source>
        <dbReference type="Google" id="ProtNLM"/>
    </source>
</evidence>
<evidence type="ECO:0000313" key="5">
    <source>
        <dbReference type="Proteomes" id="UP000054097"/>
    </source>
</evidence>
<keyword evidence="2" id="KW-1133">Transmembrane helix</keyword>
<name>A0A0C3AKJ9_SERVB</name>
<feature type="compositionally biased region" description="Low complexity" evidence="1">
    <location>
        <begin position="130"/>
        <end position="166"/>
    </location>
</feature>
<reference evidence="4 5" key="1">
    <citation type="submission" date="2014-04" db="EMBL/GenBank/DDBJ databases">
        <authorList>
            <consortium name="DOE Joint Genome Institute"/>
            <person name="Kuo A."/>
            <person name="Zuccaro A."/>
            <person name="Kohler A."/>
            <person name="Nagy L.G."/>
            <person name="Floudas D."/>
            <person name="Copeland A."/>
            <person name="Barry K.W."/>
            <person name="Cichocki N."/>
            <person name="Veneault-Fourrey C."/>
            <person name="LaButti K."/>
            <person name="Lindquist E.A."/>
            <person name="Lipzen A."/>
            <person name="Lundell T."/>
            <person name="Morin E."/>
            <person name="Murat C."/>
            <person name="Sun H."/>
            <person name="Tunlid A."/>
            <person name="Henrissat B."/>
            <person name="Grigoriev I.V."/>
            <person name="Hibbett D.S."/>
            <person name="Martin F."/>
            <person name="Nordberg H.P."/>
            <person name="Cantor M.N."/>
            <person name="Hua S.X."/>
        </authorList>
    </citation>
    <scope>NUCLEOTIDE SEQUENCE [LARGE SCALE GENOMIC DNA]</scope>
    <source>
        <strain evidence="4 5">MAFF 305830</strain>
    </source>
</reference>
<reference evidence="5" key="2">
    <citation type="submission" date="2015-01" db="EMBL/GenBank/DDBJ databases">
        <title>Evolutionary Origins and Diversification of the Mycorrhizal Mutualists.</title>
        <authorList>
            <consortium name="DOE Joint Genome Institute"/>
            <consortium name="Mycorrhizal Genomics Consortium"/>
            <person name="Kohler A."/>
            <person name="Kuo A."/>
            <person name="Nagy L.G."/>
            <person name="Floudas D."/>
            <person name="Copeland A."/>
            <person name="Barry K.W."/>
            <person name="Cichocki N."/>
            <person name="Veneault-Fourrey C."/>
            <person name="LaButti K."/>
            <person name="Lindquist E.A."/>
            <person name="Lipzen A."/>
            <person name="Lundell T."/>
            <person name="Morin E."/>
            <person name="Murat C."/>
            <person name="Riley R."/>
            <person name="Ohm R."/>
            <person name="Sun H."/>
            <person name="Tunlid A."/>
            <person name="Henrissat B."/>
            <person name="Grigoriev I.V."/>
            <person name="Hibbett D.S."/>
            <person name="Martin F."/>
        </authorList>
    </citation>
    <scope>NUCLEOTIDE SEQUENCE [LARGE SCALE GENOMIC DNA]</scope>
    <source>
        <strain evidence="5">MAFF 305830</strain>
    </source>
</reference>
<dbReference type="Proteomes" id="UP000054097">
    <property type="component" value="Unassembled WGS sequence"/>
</dbReference>